<feature type="compositionally biased region" description="Low complexity" evidence="1">
    <location>
        <begin position="351"/>
        <end position="360"/>
    </location>
</feature>
<organism evidence="2 3">
    <name type="scientific">Sclerotinia nivalis</name>
    <dbReference type="NCBI Taxonomy" id="352851"/>
    <lineage>
        <taxon>Eukaryota</taxon>
        <taxon>Fungi</taxon>
        <taxon>Dikarya</taxon>
        <taxon>Ascomycota</taxon>
        <taxon>Pezizomycotina</taxon>
        <taxon>Leotiomycetes</taxon>
        <taxon>Helotiales</taxon>
        <taxon>Sclerotiniaceae</taxon>
        <taxon>Sclerotinia</taxon>
    </lineage>
</organism>
<evidence type="ECO:0000256" key="1">
    <source>
        <dbReference type="SAM" id="MobiDB-lite"/>
    </source>
</evidence>
<feature type="compositionally biased region" description="Low complexity" evidence="1">
    <location>
        <begin position="215"/>
        <end position="226"/>
    </location>
</feature>
<evidence type="ECO:0000313" key="2">
    <source>
        <dbReference type="EMBL" id="KAJ8068005.1"/>
    </source>
</evidence>
<keyword evidence="3" id="KW-1185">Reference proteome</keyword>
<feature type="compositionally biased region" description="Basic and acidic residues" evidence="1">
    <location>
        <begin position="187"/>
        <end position="199"/>
    </location>
</feature>
<feature type="compositionally biased region" description="Basic and acidic residues" evidence="1">
    <location>
        <begin position="254"/>
        <end position="282"/>
    </location>
</feature>
<feature type="compositionally biased region" description="Basic and acidic residues" evidence="1">
    <location>
        <begin position="159"/>
        <end position="173"/>
    </location>
</feature>
<protein>
    <submittedName>
        <fullName evidence="2">Uncharacterized protein</fullName>
    </submittedName>
</protein>
<name>A0A9X0ASM5_9HELO</name>
<dbReference type="EMBL" id="JAPEIS010000003">
    <property type="protein sequence ID" value="KAJ8068005.1"/>
    <property type="molecule type" value="Genomic_DNA"/>
</dbReference>
<feature type="compositionally biased region" description="Basic and acidic residues" evidence="1">
    <location>
        <begin position="301"/>
        <end position="312"/>
    </location>
</feature>
<dbReference type="AlphaFoldDB" id="A0A9X0ASM5"/>
<feature type="region of interest" description="Disordered" evidence="1">
    <location>
        <begin position="393"/>
        <end position="423"/>
    </location>
</feature>
<evidence type="ECO:0000313" key="3">
    <source>
        <dbReference type="Proteomes" id="UP001152300"/>
    </source>
</evidence>
<feature type="compositionally biased region" description="Polar residues" evidence="1">
    <location>
        <begin position="321"/>
        <end position="332"/>
    </location>
</feature>
<dbReference type="Proteomes" id="UP001152300">
    <property type="component" value="Unassembled WGS sequence"/>
</dbReference>
<sequence>MSRYDGGYDGEYESDTSRLRHGREKRRDARDVPRGPPSSNRGFDYINQLASERSRNGSDSASRAGTERSDRSDRTARRNVMHLRKVVGPGLVLLACRVYTAEDVERRRRERAKYKNVVVREPPIRGSDAPSSYEGEGRHGGMDDTRSHHSNNTITPRIRSGESRYSDINDTRSHHSNNTITPNIRGGESRHGGMNDTRSRHSNSTITPSSHRRTPSVAASSRGPSGRSRRDDVAMLSERARDMQLGEPEDPADEEARRRKVKGIEKWRQQQELDRFGIEKPVKPGPSSVISGASSLVRPGESVDGRDLKMEKLSAAGRGSSVYSGVDPSNYSRDSRGSRDRHLAVPSYAPSYHGSSTSSRRSARDYDYYDDEDGGYAPPAAAANVMIINDTVMNNRSSNSSQHIRRSGRREKLRRGSFSDSDY</sequence>
<feature type="compositionally biased region" description="Basic and acidic residues" evidence="1">
    <location>
        <begin position="228"/>
        <end position="244"/>
    </location>
</feature>
<feature type="region of interest" description="Disordered" evidence="1">
    <location>
        <begin position="1"/>
        <end position="81"/>
    </location>
</feature>
<feature type="compositionally biased region" description="Basic and acidic residues" evidence="1">
    <location>
        <begin position="65"/>
        <end position="76"/>
    </location>
</feature>
<comment type="caution">
    <text evidence="2">The sequence shown here is derived from an EMBL/GenBank/DDBJ whole genome shotgun (WGS) entry which is preliminary data.</text>
</comment>
<gene>
    <name evidence="2" type="ORF">OCU04_003583</name>
</gene>
<feature type="compositionally biased region" description="Polar residues" evidence="1">
    <location>
        <begin position="393"/>
        <end position="402"/>
    </location>
</feature>
<feature type="region of interest" description="Disordered" evidence="1">
    <location>
        <begin position="118"/>
        <end position="375"/>
    </location>
</feature>
<proteinExistence type="predicted"/>
<feature type="compositionally biased region" description="Basic and acidic residues" evidence="1">
    <location>
        <begin position="333"/>
        <end position="343"/>
    </location>
</feature>
<reference evidence="2" key="1">
    <citation type="submission" date="2022-11" db="EMBL/GenBank/DDBJ databases">
        <title>Genome Resource of Sclerotinia nivalis Strain SnTB1, a Plant Pathogen Isolated from American Ginseng.</title>
        <authorList>
            <person name="Fan S."/>
        </authorList>
    </citation>
    <scope>NUCLEOTIDE SEQUENCE</scope>
    <source>
        <strain evidence="2">SnTB1</strain>
    </source>
</reference>
<feature type="compositionally biased region" description="Basic residues" evidence="1">
    <location>
        <begin position="403"/>
        <end position="415"/>
    </location>
</feature>
<accession>A0A9X0ASM5</accession>
<feature type="compositionally biased region" description="Basic and acidic residues" evidence="1">
    <location>
        <begin position="135"/>
        <end position="147"/>
    </location>
</feature>
<dbReference type="OrthoDB" id="3562877at2759"/>